<gene>
    <name evidence="4" type="ordered locus">Snas_2366</name>
</gene>
<dbReference type="AlphaFoldDB" id="D3Q3L0"/>
<dbReference type="eggNOG" id="COG5001">
    <property type="taxonomic scope" value="Bacteria"/>
</dbReference>
<dbReference type="NCBIfam" id="TIGR00254">
    <property type="entry name" value="GGDEF"/>
    <property type="match status" value="1"/>
</dbReference>
<dbReference type="PROSITE" id="PS50887">
    <property type="entry name" value="GGDEF"/>
    <property type="match status" value="1"/>
</dbReference>
<dbReference type="Gene3D" id="3.30.70.270">
    <property type="match status" value="1"/>
</dbReference>
<keyword evidence="1" id="KW-0472">Membrane</keyword>
<dbReference type="InterPro" id="IPR000160">
    <property type="entry name" value="GGDEF_dom"/>
</dbReference>
<dbReference type="SMART" id="SM00052">
    <property type="entry name" value="EAL"/>
    <property type="match status" value="1"/>
</dbReference>
<evidence type="ECO:0000259" key="2">
    <source>
        <dbReference type="PROSITE" id="PS50883"/>
    </source>
</evidence>
<protein>
    <submittedName>
        <fullName evidence="4">Diguanylate cyclase/phosphodiesterase</fullName>
    </submittedName>
</protein>
<dbReference type="SUPFAM" id="SSF141868">
    <property type="entry name" value="EAL domain-like"/>
    <property type="match status" value="1"/>
</dbReference>
<feature type="transmembrane region" description="Helical" evidence="1">
    <location>
        <begin position="21"/>
        <end position="44"/>
    </location>
</feature>
<dbReference type="SUPFAM" id="SSF55073">
    <property type="entry name" value="Nucleotide cyclase"/>
    <property type="match status" value="1"/>
</dbReference>
<keyword evidence="5" id="KW-1185">Reference proteome</keyword>
<dbReference type="PANTHER" id="PTHR33121">
    <property type="entry name" value="CYCLIC DI-GMP PHOSPHODIESTERASE PDEF"/>
    <property type="match status" value="1"/>
</dbReference>
<dbReference type="InterPro" id="IPR035919">
    <property type="entry name" value="EAL_sf"/>
</dbReference>
<dbReference type="InterPro" id="IPR029787">
    <property type="entry name" value="Nucleotide_cyclase"/>
</dbReference>
<dbReference type="HOGENOM" id="CLU_000445_70_48_11"/>
<dbReference type="PROSITE" id="PS50883">
    <property type="entry name" value="EAL"/>
    <property type="match status" value="1"/>
</dbReference>
<dbReference type="InterPro" id="IPR001633">
    <property type="entry name" value="EAL_dom"/>
</dbReference>
<organism evidence="4 5">
    <name type="scientific">Stackebrandtia nassauensis (strain DSM 44728 / CIP 108903 / NRRL B-16338 / NBRC 102104 / LLR-40K-21)</name>
    <dbReference type="NCBI Taxonomy" id="446470"/>
    <lineage>
        <taxon>Bacteria</taxon>
        <taxon>Bacillati</taxon>
        <taxon>Actinomycetota</taxon>
        <taxon>Actinomycetes</taxon>
        <taxon>Glycomycetales</taxon>
        <taxon>Glycomycetaceae</taxon>
        <taxon>Stackebrandtia</taxon>
    </lineage>
</organism>
<feature type="transmembrane region" description="Helical" evidence="1">
    <location>
        <begin position="156"/>
        <end position="180"/>
    </location>
</feature>
<dbReference type="KEGG" id="sna:Snas_2366"/>
<evidence type="ECO:0000256" key="1">
    <source>
        <dbReference type="SAM" id="Phobius"/>
    </source>
</evidence>
<keyword evidence="1" id="KW-0812">Transmembrane</keyword>
<dbReference type="InterPro" id="IPR050706">
    <property type="entry name" value="Cyclic-di-GMP_PDE-like"/>
</dbReference>
<dbReference type="InterPro" id="IPR043128">
    <property type="entry name" value="Rev_trsase/Diguanyl_cyclase"/>
</dbReference>
<keyword evidence="1" id="KW-1133">Transmembrane helix</keyword>
<dbReference type="SMART" id="SM00267">
    <property type="entry name" value="GGDEF"/>
    <property type="match status" value="1"/>
</dbReference>
<dbReference type="EMBL" id="CP001778">
    <property type="protein sequence ID" value="ADD42051.1"/>
    <property type="molecule type" value="Genomic_DNA"/>
</dbReference>
<feature type="domain" description="GGDEF" evidence="3">
    <location>
        <begin position="276"/>
        <end position="410"/>
    </location>
</feature>
<evidence type="ECO:0000313" key="5">
    <source>
        <dbReference type="Proteomes" id="UP000000844"/>
    </source>
</evidence>
<dbReference type="Pfam" id="PF00990">
    <property type="entry name" value="GGDEF"/>
    <property type="match status" value="1"/>
</dbReference>
<sequence length="693" mass="75507">MTTASLRNTAPTRRRRAFIGYVAAVIGVGGVTTAITLLTTPLVWHGLSTVPAAVWLLAALAIGVELRPLLPPGARYSQAAMISLSFIMALLLMWGYLPALIVQTIVTILIFTQLRATSWRIAFNAAQFALALTASHLVLLAFGVSSTTLIDEGAGLGPLLLAGLAWFLTSHMLVSMVWALREGVSWVRMLVRSFGPEAIVHAAMLALAPILAVAATSQTWLVLLASVPIYAVYRMARLSVDRERVALSDQLTTLPNRKGFQELVEANLLRSKVSGAKLAVMVCDIDRFAAVNNSLGHDVGDRLLLELTRRFRSCFDRPHEVVARIGGDEFAFLLAEIPGVEYAKRRAGCLQSALGASVVLDEVSLDVSGAVGVACYPDHGEDFDALFRHANVAMAEAKKRGSGIAVYAPEFDHHSPQRLALLGDLRRALDTPGLPGVELYYQPQVDLNTGEVLGVEALLRYRHPVQGSVDPGDLIALAEHSSVMRLLTYRVIDEAVGQLARWRADDLELRAAINVSVRDLHAPDFCDYLTERLAHHEIPTSQVQLEITESALMADPRRVIATLKRLEAMGIGLSLDDFGTGFSSMKHLRSLQVSEVKIDKSFVLGMKEDPDAVAIVKSIIELGRALSLRVVAEGIEDEATWRHLVTLGCDTGQGWFHARPMPAEAFVSWLRRYQPPPPPRKIRDAPAPVAKLA</sequence>
<dbReference type="STRING" id="446470.Snas_2366"/>
<dbReference type="OrthoDB" id="23692at2"/>
<dbReference type="Gene3D" id="3.20.20.450">
    <property type="entry name" value="EAL domain"/>
    <property type="match status" value="1"/>
</dbReference>
<dbReference type="Pfam" id="PF00563">
    <property type="entry name" value="EAL"/>
    <property type="match status" value="1"/>
</dbReference>
<dbReference type="PANTHER" id="PTHR33121:SF70">
    <property type="entry name" value="SIGNALING PROTEIN YKOW"/>
    <property type="match status" value="1"/>
</dbReference>
<evidence type="ECO:0000313" key="4">
    <source>
        <dbReference type="EMBL" id="ADD42051.1"/>
    </source>
</evidence>
<proteinExistence type="predicted"/>
<evidence type="ECO:0000259" key="3">
    <source>
        <dbReference type="PROSITE" id="PS50887"/>
    </source>
</evidence>
<accession>D3Q3L0</accession>
<reference evidence="4 5" key="1">
    <citation type="journal article" date="2009" name="Stand. Genomic Sci.">
        <title>Complete genome sequence of Stackebrandtia nassauensis type strain (LLR-40K-21).</title>
        <authorList>
            <person name="Munk C."/>
            <person name="Lapidus A."/>
            <person name="Copeland A."/>
            <person name="Jando M."/>
            <person name="Mayilraj S."/>
            <person name="Glavina Del Rio T."/>
            <person name="Nolan M."/>
            <person name="Chen F."/>
            <person name="Lucas S."/>
            <person name="Tice H."/>
            <person name="Cheng J.F."/>
            <person name="Han C."/>
            <person name="Detter J.C."/>
            <person name="Bruce D."/>
            <person name="Goodwin L."/>
            <person name="Chain P."/>
            <person name="Pitluck S."/>
            <person name="Goker M."/>
            <person name="Ovchinikova G."/>
            <person name="Pati A."/>
            <person name="Ivanova N."/>
            <person name="Mavromatis K."/>
            <person name="Chen A."/>
            <person name="Palaniappan K."/>
            <person name="Land M."/>
            <person name="Hauser L."/>
            <person name="Chang Y.J."/>
            <person name="Jeffries C.D."/>
            <person name="Bristow J."/>
            <person name="Eisen J.A."/>
            <person name="Markowitz V."/>
            <person name="Hugenholtz P."/>
            <person name="Kyrpides N.C."/>
            <person name="Klenk H.P."/>
        </authorList>
    </citation>
    <scope>NUCLEOTIDE SEQUENCE [LARGE SCALE GENOMIC DNA]</scope>
    <source>
        <strain evidence="5">DSM 44728 / CIP 108903 / NRRL B-16338 / NBRC 102104 / LLR-40K-21</strain>
    </source>
</reference>
<name>D3Q3L0_STANL</name>
<dbReference type="GO" id="GO:0071111">
    <property type="term" value="F:cyclic-guanylate-specific phosphodiesterase activity"/>
    <property type="evidence" value="ECO:0007669"/>
    <property type="project" value="InterPro"/>
</dbReference>
<feature type="domain" description="EAL" evidence="2">
    <location>
        <begin position="418"/>
        <end position="674"/>
    </location>
</feature>
<dbReference type="CDD" id="cd01949">
    <property type="entry name" value="GGDEF"/>
    <property type="match status" value="1"/>
</dbReference>
<feature type="transmembrane region" description="Helical" evidence="1">
    <location>
        <begin position="123"/>
        <end position="144"/>
    </location>
</feature>
<dbReference type="Proteomes" id="UP000000844">
    <property type="component" value="Chromosome"/>
</dbReference>
<feature type="transmembrane region" description="Helical" evidence="1">
    <location>
        <begin position="82"/>
        <end position="111"/>
    </location>
</feature>
<dbReference type="CDD" id="cd01948">
    <property type="entry name" value="EAL"/>
    <property type="match status" value="1"/>
</dbReference>
<feature type="transmembrane region" description="Helical" evidence="1">
    <location>
        <begin position="200"/>
        <end position="233"/>
    </location>
</feature>